<feature type="repeat" description="WD" evidence="4">
    <location>
        <begin position="103"/>
        <end position="143"/>
    </location>
</feature>
<dbReference type="PROSITE" id="PS00678">
    <property type="entry name" value="WD_REPEATS_1"/>
    <property type="match status" value="1"/>
</dbReference>
<dbReference type="FunFam" id="2.130.10.10:FF:000661">
    <property type="entry name" value="Uncharacterized protein, isoform A"/>
    <property type="match status" value="1"/>
</dbReference>
<comment type="caution">
    <text evidence="6">The sequence shown here is derived from an EMBL/GenBank/DDBJ whole genome shotgun (WGS) entry which is preliminary data.</text>
</comment>
<evidence type="ECO:0000313" key="7">
    <source>
        <dbReference type="Proteomes" id="UP001381693"/>
    </source>
</evidence>
<dbReference type="PANTHER" id="PTHR14588">
    <property type="entry name" value="DDB1- AND CUL4-ASSOCIATED FACTOR 10"/>
    <property type="match status" value="1"/>
</dbReference>
<dbReference type="EMBL" id="JAXCGZ010009755">
    <property type="protein sequence ID" value="KAK7076261.1"/>
    <property type="molecule type" value="Genomic_DNA"/>
</dbReference>
<feature type="compositionally biased region" description="Low complexity" evidence="5">
    <location>
        <begin position="519"/>
        <end position="536"/>
    </location>
</feature>
<reference evidence="6 7" key="1">
    <citation type="submission" date="2023-11" db="EMBL/GenBank/DDBJ databases">
        <title>Halocaridina rubra genome assembly.</title>
        <authorList>
            <person name="Smith C."/>
        </authorList>
    </citation>
    <scope>NUCLEOTIDE SEQUENCE [LARGE SCALE GENOMIC DNA]</scope>
    <source>
        <strain evidence="6">EP-1</strain>
        <tissue evidence="6">Whole</tissue>
    </source>
</reference>
<dbReference type="SUPFAM" id="SSF50978">
    <property type="entry name" value="WD40 repeat-like"/>
    <property type="match status" value="1"/>
</dbReference>
<organism evidence="6 7">
    <name type="scientific">Halocaridina rubra</name>
    <name type="common">Hawaiian red shrimp</name>
    <dbReference type="NCBI Taxonomy" id="373956"/>
    <lineage>
        <taxon>Eukaryota</taxon>
        <taxon>Metazoa</taxon>
        <taxon>Ecdysozoa</taxon>
        <taxon>Arthropoda</taxon>
        <taxon>Crustacea</taxon>
        <taxon>Multicrustacea</taxon>
        <taxon>Malacostraca</taxon>
        <taxon>Eumalacostraca</taxon>
        <taxon>Eucarida</taxon>
        <taxon>Decapoda</taxon>
        <taxon>Pleocyemata</taxon>
        <taxon>Caridea</taxon>
        <taxon>Atyoidea</taxon>
        <taxon>Atyidae</taxon>
        <taxon>Halocaridina</taxon>
    </lineage>
</organism>
<dbReference type="InterPro" id="IPR019775">
    <property type="entry name" value="WD40_repeat_CS"/>
</dbReference>
<dbReference type="PROSITE" id="PS50082">
    <property type="entry name" value="WD_REPEATS_2"/>
    <property type="match status" value="2"/>
</dbReference>
<feature type="region of interest" description="Disordered" evidence="5">
    <location>
        <begin position="498"/>
        <end position="573"/>
    </location>
</feature>
<dbReference type="PROSITE" id="PS50294">
    <property type="entry name" value="WD_REPEATS_REGION"/>
    <property type="match status" value="1"/>
</dbReference>
<sequence length="722" mass="79953">MPKVKWGRWYGSVFPDLEIRRREMGLRATLGYESNLKKCLYSSMTPSTSWDPQKNDPKTGFIGHGGVFNLEFSPDGSHLVAACEHRAVMVFDPLSRKQVHHIPRAHENCVNCIKFLDSRVFASCSDDHTVALWDVRNLKRRIRLLQGHSNWVKNIEYSAADGILVTSGFDGKILGWDINSYTEEGLLSTELFKMQGLMRMRLSPDCSKLVMCTTGGYMVLVHNLSLEHLHQDLLDFKPNMYRLMQLSNTPLPQAAMFTKLFCAQRNRVEFISDFPQSNDAEVIHSLQVHPQGWCVLSRNTSMEDSSEWTCVHDIQELGVTACKDDEDDDDDKHEDFDPYDDIPPVNEPEIQSSTPQMQLSNPSDGSGNSTNSNNDAGVNGNLHLSLTFSSRVAIRLTQGSRDEVDDPNGGDSGGEGEPVVSDSRGRGSSSANENAGSSSGSSSSASTSGSSGNEINGTNDGGGVGTGEEEGSGGIDIQFRVTSMDVFEALEHIRERRAELRRSSRQRRPTSFMQGSDGAQGNQSNENGEGPSGSSALAVNNLRRNMYFSVRNRREREPVRESNGAGRTSGSANNSVIDSRNAFYIRTSPGNHRAILLLRSGQNYPRYLRPVDPNHKIAKNIPRLTHYIQEVNVGRGFIKELCFNSDGRLICSPYAHGVRLMMFDKYCSELSTCVQENPQTLYDVSTSTCHSNCVVSTKFSPTHCLLVSGCLNGKIVWHQPVL</sequence>
<proteinExistence type="inferred from homology"/>
<gene>
    <name evidence="6" type="primary">DCAF10</name>
    <name evidence="6" type="ORF">SK128_003311</name>
</gene>
<dbReference type="InterPro" id="IPR039085">
    <property type="entry name" value="DCA10"/>
</dbReference>
<name>A0AAN8X1I5_HALRR</name>
<protein>
    <submittedName>
        <fullName evidence="6">DDB1- and CUL4-associated factor 10</fullName>
    </submittedName>
</protein>
<dbReference type="InterPro" id="IPR015943">
    <property type="entry name" value="WD40/YVTN_repeat-like_dom_sf"/>
</dbReference>
<dbReference type="AlphaFoldDB" id="A0AAN8X1I5"/>
<evidence type="ECO:0000256" key="5">
    <source>
        <dbReference type="SAM" id="MobiDB-lite"/>
    </source>
</evidence>
<evidence type="ECO:0000256" key="1">
    <source>
        <dbReference type="ARBA" id="ARBA00005903"/>
    </source>
</evidence>
<feature type="region of interest" description="Disordered" evidence="5">
    <location>
        <begin position="398"/>
        <end position="473"/>
    </location>
</feature>
<keyword evidence="3" id="KW-0677">Repeat</keyword>
<feature type="compositionally biased region" description="Low complexity" evidence="5">
    <location>
        <begin position="419"/>
        <end position="458"/>
    </location>
</feature>
<feature type="compositionally biased region" description="Polar residues" evidence="5">
    <location>
        <begin position="349"/>
        <end position="359"/>
    </location>
</feature>
<feature type="repeat" description="WD" evidence="4">
    <location>
        <begin position="145"/>
        <end position="180"/>
    </location>
</feature>
<evidence type="ECO:0000313" key="6">
    <source>
        <dbReference type="EMBL" id="KAK7076261.1"/>
    </source>
</evidence>
<dbReference type="Gene3D" id="2.130.10.10">
    <property type="entry name" value="YVTN repeat-like/Quinoprotein amine dehydrogenase"/>
    <property type="match status" value="1"/>
</dbReference>
<evidence type="ECO:0000256" key="4">
    <source>
        <dbReference type="PROSITE-ProRule" id="PRU00221"/>
    </source>
</evidence>
<keyword evidence="2 4" id="KW-0853">WD repeat</keyword>
<evidence type="ECO:0000256" key="3">
    <source>
        <dbReference type="ARBA" id="ARBA00022737"/>
    </source>
</evidence>
<comment type="similarity">
    <text evidence="1">Belongs to the WD repeat DCAF10 family.</text>
</comment>
<dbReference type="GO" id="GO:0080008">
    <property type="term" value="C:Cul4-RING E3 ubiquitin ligase complex"/>
    <property type="evidence" value="ECO:0007669"/>
    <property type="project" value="TreeGrafter"/>
</dbReference>
<evidence type="ECO:0000256" key="2">
    <source>
        <dbReference type="ARBA" id="ARBA00022574"/>
    </source>
</evidence>
<keyword evidence="7" id="KW-1185">Reference proteome</keyword>
<feature type="region of interest" description="Disordered" evidence="5">
    <location>
        <begin position="323"/>
        <end position="378"/>
    </location>
</feature>
<dbReference type="Proteomes" id="UP001381693">
    <property type="component" value="Unassembled WGS sequence"/>
</dbReference>
<dbReference type="PANTHER" id="PTHR14588:SF2">
    <property type="entry name" value="DDB1- AND CUL4-ASSOCIATED FACTOR 10"/>
    <property type="match status" value="1"/>
</dbReference>
<dbReference type="SMART" id="SM00320">
    <property type="entry name" value="WD40"/>
    <property type="match status" value="4"/>
</dbReference>
<feature type="compositionally biased region" description="Acidic residues" evidence="5">
    <location>
        <begin position="324"/>
        <end position="340"/>
    </location>
</feature>
<feature type="compositionally biased region" description="Low complexity" evidence="5">
    <location>
        <begin position="360"/>
        <end position="375"/>
    </location>
</feature>
<dbReference type="InterPro" id="IPR036322">
    <property type="entry name" value="WD40_repeat_dom_sf"/>
</dbReference>
<dbReference type="Pfam" id="PF00400">
    <property type="entry name" value="WD40"/>
    <property type="match status" value="4"/>
</dbReference>
<dbReference type="InterPro" id="IPR001680">
    <property type="entry name" value="WD40_rpt"/>
</dbReference>
<accession>A0AAN8X1I5</accession>